<feature type="domain" description="Peptidase M16 N-terminal" evidence="7">
    <location>
        <begin position="546"/>
        <end position="669"/>
    </location>
</feature>
<keyword evidence="2" id="KW-0645">Protease</keyword>
<comment type="similarity">
    <text evidence="1">Belongs to the peptidase M16 family.</text>
</comment>
<name>A0A941EA83_9BURK</name>
<feature type="domain" description="Peptidase M16 N-terminal" evidence="7">
    <location>
        <begin position="70"/>
        <end position="190"/>
    </location>
</feature>
<evidence type="ECO:0000256" key="5">
    <source>
        <dbReference type="ARBA" id="ARBA00023049"/>
    </source>
</evidence>
<dbReference type="InterPro" id="IPR011765">
    <property type="entry name" value="Pept_M16_N"/>
</dbReference>
<dbReference type="GO" id="GO:0008237">
    <property type="term" value="F:metallopeptidase activity"/>
    <property type="evidence" value="ECO:0007669"/>
    <property type="project" value="UniProtKB-KW"/>
</dbReference>
<dbReference type="InterPro" id="IPR011249">
    <property type="entry name" value="Metalloenz_LuxS/M16"/>
</dbReference>
<sequence length="965" mass="106189">MTTRISTPLRNTVIAAAVFALCASASSIANPTSTAASSKSAPTAKTSSGLKVDYQKFTLANGLDVIFHIDRSDPVVAVNLTAHVGSAREKAGRTGFAHLFEHLLFLESENLGKGGLDKMTARIGGSGANGSTSQDRTNYLQTVPKDALEKMIWAEADKLGWFINTVTDQVLAKEKQVVKNEKRQSVDNNPYGHTSYVIDKALYPADHPYNWQVIGSLEDLQNATVDDVKEFFRRWYVPNNVTLVIAGDFDTVQAKKWVEKYFGEIQRGEEVKPQAKRPGFVKETVKLYHEDNFARVPALTMVWPAVEQLHPDSYALEVLAHYLTQGKRAPFYQVLVEGKKLSANVSTRNDTSELAGQFVLNVRAFDGKTLDEVASAINEAFALFEKEGIADKDLTRIKAGQETQFYNSLSSVLGKSAQLAEYNYLIGNPGYVEQDIKNILAVTAADVMRVYEKYIKGKNYVATSFVPKGKQAVALSGSTKAEVAEEKIVQGAEDAVDPNINATYTKTPSKIARDKEPAYGPTASVKVPAVWEQTLKNGLRVYGIQNNEVPLVQFEIVIDGGLLLDDPQKVGVANLMARMMTQGTAKKTPQELEEAIQQLGAMINISARTEDIRITVNTLARNYAATLALVEEILLEPRWDEKEFALQKQNILSQIRQQEANPNVVASNAYNKLLYGEDNIRSRNLLGSIESVNAISIADLKTYYSKNLSPSIARMHIVGALPKASISQSLAGLNQRWLAKQVTIPAPSKAKVPSEAKIYFVDIPDAKQSVLQIGAPALAATDKDYYAAQVSNYIFGGGGFASRLTQQLREGKGYTYGINSAFSGSKSTGEFKITSGVRSNVTLESTQLIKQILQDYARTYSDADLATTKSFLIKSNARAFETANAKLGLLENISKYGWSANYIKDREQIVKSMSIEQIQALSQKYLDPNKMIWLVVGDAKTQLPRMKELGFGEPVLLNKPREESK</sequence>
<dbReference type="PANTHER" id="PTHR43690:SF35">
    <property type="entry name" value="NON-CATALYTIC MEMBER OF PEPTIDASE SUBFAMILY M16B-RELATED"/>
    <property type="match status" value="1"/>
</dbReference>
<evidence type="ECO:0000256" key="1">
    <source>
        <dbReference type="ARBA" id="ARBA00007261"/>
    </source>
</evidence>
<evidence type="ECO:0000256" key="2">
    <source>
        <dbReference type="ARBA" id="ARBA00022670"/>
    </source>
</evidence>
<feature type="domain" description="Peptidase M16 C-terminal" evidence="8">
    <location>
        <begin position="695"/>
        <end position="870"/>
    </location>
</feature>
<keyword evidence="6" id="KW-0732">Signal</keyword>
<accession>A0A941EA83</accession>
<dbReference type="Proteomes" id="UP000678545">
    <property type="component" value="Unassembled WGS sequence"/>
</dbReference>
<evidence type="ECO:0000259" key="7">
    <source>
        <dbReference type="Pfam" id="PF00675"/>
    </source>
</evidence>
<keyword evidence="5" id="KW-0482">Metalloprotease</keyword>
<protein>
    <submittedName>
        <fullName evidence="9">Insulinase family protein</fullName>
    </submittedName>
</protein>
<gene>
    <name evidence="9" type="ORF">KDM90_15565</name>
</gene>
<evidence type="ECO:0000256" key="4">
    <source>
        <dbReference type="ARBA" id="ARBA00022833"/>
    </source>
</evidence>
<dbReference type="EMBL" id="JAGSPJ010000007">
    <property type="protein sequence ID" value="MBR7801428.1"/>
    <property type="molecule type" value="Genomic_DNA"/>
</dbReference>
<keyword evidence="4" id="KW-0862">Zinc</keyword>
<evidence type="ECO:0000256" key="3">
    <source>
        <dbReference type="ARBA" id="ARBA00022801"/>
    </source>
</evidence>
<feature type="domain" description="Peptidase M16 C-terminal" evidence="8">
    <location>
        <begin position="223"/>
        <end position="399"/>
    </location>
</feature>
<reference evidence="9" key="1">
    <citation type="submission" date="2021-04" db="EMBL/GenBank/DDBJ databases">
        <title>novel species isolated from subtropical streams in China.</title>
        <authorList>
            <person name="Lu H."/>
        </authorList>
    </citation>
    <scope>NUCLEOTIDE SEQUENCE</scope>
    <source>
        <strain evidence="9">FT137W</strain>
    </source>
</reference>
<dbReference type="SUPFAM" id="SSF63411">
    <property type="entry name" value="LuxS/MPP-like metallohydrolase"/>
    <property type="match status" value="4"/>
</dbReference>
<dbReference type="Pfam" id="PF05193">
    <property type="entry name" value="Peptidase_M16_C"/>
    <property type="match status" value="2"/>
</dbReference>
<feature type="chain" id="PRO_5037601206" evidence="6">
    <location>
        <begin position="30"/>
        <end position="965"/>
    </location>
</feature>
<evidence type="ECO:0000313" key="9">
    <source>
        <dbReference type="EMBL" id="MBR7801428.1"/>
    </source>
</evidence>
<dbReference type="InterPro" id="IPR050626">
    <property type="entry name" value="Peptidase_M16"/>
</dbReference>
<keyword evidence="3" id="KW-0378">Hydrolase</keyword>
<dbReference type="AlphaFoldDB" id="A0A941EA83"/>
<dbReference type="Pfam" id="PF00675">
    <property type="entry name" value="Peptidase_M16"/>
    <property type="match status" value="2"/>
</dbReference>
<dbReference type="GO" id="GO:0046872">
    <property type="term" value="F:metal ion binding"/>
    <property type="evidence" value="ECO:0007669"/>
    <property type="project" value="InterPro"/>
</dbReference>
<dbReference type="Gene3D" id="3.30.830.10">
    <property type="entry name" value="Metalloenzyme, LuxS/M16 peptidase-like"/>
    <property type="match status" value="4"/>
</dbReference>
<keyword evidence="10" id="KW-1185">Reference proteome</keyword>
<evidence type="ECO:0000256" key="6">
    <source>
        <dbReference type="SAM" id="SignalP"/>
    </source>
</evidence>
<organism evidence="9 10">
    <name type="scientific">Undibacterium fentianense</name>
    <dbReference type="NCBI Taxonomy" id="2828728"/>
    <lineage>
        <taxon>Bacteria</taxon>
        <taxon>Pseudomonadati</taxon>
        <taxon>Pseudomonadota</taxon>
        <taxon>Betaproteobacteria</taxon>
        <taxon>Burkholderiales</taxon>
        <taxon>Oxalobacteraceae</taxon>
        <taxon>Undibacterium</taxon>
    </lineage>
</organism>
<evidence type="ECO:0000259" key="8">
    <source>
        <dbReference type="Pfam" id="PF05193"/>
    </source>
</evidence>
<dbReference type="InterPro" id="IPR007863">
    <property type="entry name" value="Peptidase_M16_C"/>
</dbReference>
<comment type="caution">
    <text evidence="9">The sequence shown here is derived from an EMBL/GenBank/DDBJ whole genome shotgun (WGS) entry which is preliminary data.</text>
</comment>
<dbReference type="RefSeq" id="WP_212676561.1">
    <property type="nucleotide sequence ID" value="NZ_JAGSPJ010000007.1"/>
</dbReference>
<feature type="signal peptide" evidence="6">
    <location>
        <begin position="1"/>
        <end position="29"/>
    </location>
</feature>
<evidence type="ECO:0000313" key="10">
    <source>
        <dbReference type="Proteomes" id="UP000678545"/>
    </source>
</evidence>
<dbReference type="GO" id="GO:0006508">
    <property type="term" value="P:proteolysis"/>
    <property type="evidence" value="ECO:0007669"/>
    <property type="project" value="UniProtKB-KW"/>
</dbReference>
<dbReference type="PANTHER" id="PTHR43690">
    <property type="entry name" value="NARDILYSIN"/>
    <property type="match status" value="1"/>
</dbReference>
<proteinExistence type="inferred from homology"/>